<name>A0AB39DD79_9BURK</name>
<evidence type="ECO:0000313" key="12">
    <source>
        <dbReference type="EMBL" id="XDJ45599.1"/>
    </source>
</evidence>
<dbReference type="InterPro" id="IPR005580">
    <property type="entry name" value="DbpA/CsdA_RNA-bd_dom"/>
</dbReference>
<dbReference type="EMBL" id="BAAAEX010000003">
    <property type="protein sequence ID" value="GAA0772575.1"/>
    <property type="molecule type" value="Genomic_DNA"/>
</dbReference>
<dbReference type="EMBL" id="CP158257">
    <property type="protein sequence ID" value="XDJ55177.1"/>
    <property type="molecule type" value="Genomic_DNA"/>
</dbReference>
<proteinExistence type="inferred from homology"/>
<dbReference type="Proteomes" id="UP001500573">
    <property type="component" value="Unassembled WGS sequence"/>
</dbReference>
<dbReference type="InterPro" id="IPR027417">
    <property type="entry name" value="P-loop_NTPase"/>
</dbReference>
<evidence type="ECO:0000256" key="2">
    <source>
        <dbReference type="ARBA" id="ARBA00022801"/>
    </source>
</evidence>
<dbReference type="NCBIfam" id="NF008744">
    <property type="entry name" value="PRK11776.1"/>
    <property type="match status" value="1"/>
</dbReference>
<evidence type="ECO:0000259" key="10">
    <source>
        <dbReference type="PROSITE" id="PS51195"/>
    </source>
</evidence>
<dbReference type="InterPro" id="IPR014001">
    <property type="entry name" value="Helicase_ATP-bd"/>
</dbReference>
<dbReference type="KEGG" id="cgin:ABRZ00_11625"/>
<dbReference type="PANTHER" id="PTHR47959">
    <property type="entry name" value="ATP-DEPENDENT RNA HELICASE RHLE-RELATED"/>
    <property type="match status" value="1"/>
</dbReference>
<dbReference type="Gene3D" id="3.30.70.330">
    <property type="match status" value="1"/>
</dbReference>
<dbReference type="SUPFAM" id="SSF52540">
    <property type="entry name" value="P-loop containing nucleoside triphosphate hydrolases"/>
    <property type="match status" value="1"/>
</dbReference>
<feature type="short sequence motif" description="Q motif" evidence="6">
    <location>
        <begin position="4"/>
        <end position="32"/>
    </location>
</feature>
<dbReference type="InterPro" id="IPR001650">
    <property type="entry name" value="Helicase_C-like"/>
</dbReference>
<evidence type="ECO:0000256" key="1">
    <source>
        <dbReference type="ARBA" id="ARBA00022741"/>
    </source>
</evidence>
<evidence type="ECO:0000313" key="15">
    <source>
        <dbReference type="EMBL" id="XDJ58026.1"/>
    </source>
</evidence>
<dbReference type="Gene3D" id="3.40.50.300">
    <property type="entry name" value="P-loop containing nucleotide triphosphate hydrolases"/>
    <property type="match status" value="2"/>
</dbReference>
<keyword evidence="27" id="KW-1185">Reference proteome</keyword>
<dbReference type="PROSITE" id="PS00039">
    <property type="entry name" value="DEAD_ATP_HELICASE"/>
    <property type="match status" value="1"/>
</dbReference>
<keyword evidence="2 7" id="KW-0378">Hydrolase</keyword>
<dbReference type="PROSITE" id="PS51195">
    <property type="entry name" value="Q_MOTIF"/>
    <property type="match status" value="1"/>
</dbReference>
<dbReference type="EMBL" id="CP158261">
    <property type="protein sequence ID" value="XDJ67126.1"/>
    <property type="molecule type" value="Genomic_DNA"/>
</dbReference>
<dbReference type="InterPro" id="IPR014014">
    <property type="entry name" value="RNA_helicase_DEAD_Q_motif"/>
</dbReference>
<dbReference type="EMBL" id="CP158269">
    <property type="protein sequence ID" value="XDJ88721.1"/>
    <property type="molecule type" value="Genomic_DNA"/>
</dbReference>
<evidence type="ECO:0000313" key="13">
    <source>
        <dbReference type="EMBL" id="XDJ52624.1"/>
    </source>
</evidence>
<dbReference type="GO" id="GO:0005524">
    <property type="term" value="F:ATP binding"/>
    <property type="evidence" value="ECO:0007669"/>
    <property type="project" value="UniProtKB-KW"/>
</dbReference>
<dbReference type="AlphaFoldDB" id="A0AB39DD79"/>
<dbReference type="PROSITE" id="PS51194">
    <property type="entry name" value="HELICASE_CTER"/>
    <property type="match status" value="1"/>
</dbReference>
<dbReference type="Pfam" id="PF00271">
    <property type="entry name" value="Helicase_C"/>
    <property type="match status" value="1"/>
</dbReference>
<dbReference type="GO" id="GO:0005829">
    <property type="term" value="C:cytosol"/>
    <property type="evidence" value="ECO:0007669"/>
    <property type="project" value="TreeGrafter"/>
</dbReference>
<dbReference type="SMART" id="SM00490">
    <property type="entry name" value="HELICc"/>
    <property type="match status" value="1"/>
</dbReference>
<dbReference type="Pfam" id="PF03880">
    <property type="entry name" value="DbpA"/>
    <property type="match status" value="1"/>
</dbReference>
<dbReference type="InterPro" id="IPR000629">
    <property type="entry name" value="RNA-helicase_DEAD-box_CS"/>
</dbReference>
<dbReference type="EMBL" id="CP158272">
    <property type="protein sequence ID" value="XDJ99675.1"/>
    <property type="molecule type" value="Genomic_DNA"/>
</dbReference>
<dbReference type="RefSeq" id="WP_343835035.1">
    <property type="nucleotide sequence ID" value="NZ_BAAAEX010000003.1"/>
</dbReference>
<organism evidence="13">
    <name type="scientific">Castellaniella ginsengisoli</name>
    <dbReference type="NCBI Taxonomy" id="546114"/>
    <lineage>
        <taxon>Bacteria</taxon>
        <taxon>Pseudomonadati</taxon>
        <taxon>Pseudomonadota</taxon>
        <taxon>Betaproteobacteria</taxon>
        <taxon>Burkholderiales</taxon>
        <taxon>Alcaligenaceae</taxon>
        <taxon>Castellaniella</taxon>
    </lineage>
</organism>
<keyword evidence="4 7" id="KW-0067">ATP-binding</keyword>
<evidence type="ECO:0000256" key="4">
    <source>
        <dbReference type="ARBA" id="ARBA00022840"/>
    </source>
</evidence>
<evidence type="ECO:0000259" key="9">
    <source>
        <dbReference type="PROSITE" id="PS51194"/>
    </source>
</evidence>
<evidence type="ECO:0000259" key="8">
    <source>
        <dbReference type="PROSITE" id="PS51192"/>
    </source>
</evidence>
<protein>
    <submittedName>
        <fullName evidence="13">ATP-dependent RNA helicase DbpA</fullName>
        <ecNumber evidence="13">3.6.4.13</ecNumber>
    </submittedName>
</protein>
<feature type="domain" description="Helicase C-terminal" evidence="9">
    <location>
        <begin position="216"/>
        <end position="378"/>
    </location>
</feature>
<evidence type="ECO:0000313" key="16">
    <source>
        <dbReference type="EMBL" id="XDJ61382.1"/>
    </source>
</evidence>
<gene>
    <name evidence="13" type="primary">dbpA</name>
    <name evidence="11" type="synonym">dbpA_2</name>
    <name evidence="15" type="ORF">ABRY90_12285</name>
    <name evidence="18" type="ORF">ABRY91_03600</name>
    <name evidence="16" type="ORF">ABRY92_01780</name>
    <name evidence="24" type="ORF">ABRY95_13295</name>
    <name evidence="22" type="ORF">ABRY98_03895</name>
    <name evidence="14" type="ORF">ABRZ00_11625</name>
    <name evidence="13" type="ORF">ABRZ01_11950</name>
    <name evidence="12" type="ORF">ABRZ02_04735</name>
    <name evidence="17" type="ORF">ABRZ03_01230</name>
    <name evidence="25" type="ORF">ABRZ05_04785</name>
    <name evidence="19" type="ORF">ABRZ06_05900</name>
    <name evidence="21" type="ORF">ABRZ08_00335</name>
    <name evidence="20" type="ORF">ABRZ10_06440</name>
    <name evidence="26" type="ORF">ABRZ11_04440</name>
    <name evidence="23" type="ORF">ABRZ12_10535</name>
    <name evidence="11" type="ORF">GCM10009108_01570</name>
</gene>
<dbReference type="EMBL" id="CP158260">
    <property type="protein sequence ID" value="XDJ64001.1"/>
    <property type="molecule type" value="Genomic_DNA"/>
</dbReference>
<evidence type="ECO:0000313" key="19">
    <source>
        <dbReference type="EMBL" id="XDJ73011.1"/>
    </source>
</evidence>
<dbReference type="CDD" id="cd18787">
    <property type="entry name" value="SF2_C_DEAD"/>
    <property type="match status" value="1"/>
</dbReference>
<dbReference type="InterPro" id="IPR044742">
    <property type="entry name" value="DEAD/DEAH_RhlB"/>
</dbReference>
<dbReference type="GO" id="GO:0003724">
    <property type="term" value="F:RNA helicase activity"/>
    <property type="evidence" value="ECO:0007669"/>
    <property type="project" value="UniProtKB-EC"/>
</dbReference>
<dbReference type="InterPro" id="IPR011545">
    <property type="entry name" value="DEAD/DEAH_box_helicase_dom"/>
</dbReference>
<evidence type="ECO:0000313" key="24">
    <source>
        <dbReference type="EMBL" id="XDJ93327.1"/>
    </source>
</evidence>
<reference evidence="13" key="3">
    <citation type="submission" date="2024-05" db="EMBL/GenBank/DDBJ databases">
        <authorList>
            <person name="Luo Y.-C."/>
            <person name="Nicholds J."/>
            <person name="Mortimer T."/>
            <person name="Maboni G."/>
        </authorList>
    </citation>
    <scope>NUCLEOTIDE SEQUENCE</scope>
    <source>
        <strain evidence="25">124370</strain>
        <strain evidence="26">124566</strain>
        <strain evidence="24">124953</strain>
        <strain evidence="23">130308</strain>
        <strain evidence="22">130416</strain>
        <strain evidence="21">140124</strain>
        <strain evidence="20">143769</strain>
        <strain evidence="19">143936</strain>
        <strain evidence="18">145849</strain>
        <strain evidence="17">145850</strain>
        <strain evidence="16">145852</strain>
        <strain evidence="15">148131</strain>
        <strain evidence="14">150221</strain>
        <strain evidence="13">150964</strain>
        <strain evidence="12">153271</strain>
    </source>
</reference>
<keyword evidence="3 7" id="KW-0347">Helicase</keyword>
<dbReference type="EMBL" id="CP158259">
    <property type="protein sequence ID" value="XDJ61382.1"/>
    <property type="molecule type" value="Genomic_DNA"/>
</dbReference>
<dbReference type="InterPro" id="IPR050079">
    <property type="entry name" value="DEAD_box_RNA_helicase"/>
</dbReference>
<sequence length="459" mass="49679">MTTLPFSQLPLSPAQLDNLASMGYLAMTPIQAQSLPVILAGRDLIAQAKTGSGKTAAFGLGILHRLDPARWAPQALVVCPTRELSEQVATELRRLARAAGNVKVLTLTGGASARPQNESLAHGAHVIVGTPGRLLDHLARQTLDLSAVSTLVLDEADRMVDMGFFPDVMQIAHACPYKRQTVLFSATYPESIRADAEHLLTDPEFVKVDAVHSEGQIEQHFYEIEAAERFQAAAALLRHFQPESALAFCNTKAACAELSSHLKRAGFSALALHGDMDQRDRDDVLAQFSNHSSNILVATDVAARGLDIASLPMVINVELARDPQVHTHRVGRTGRMQETGLALSLCAPDEQYVASRIAQQDDRPLHLEPLPRQKTAGRPAQAPMVTLLVLGGKKAKLRPGDLLGALTGDGGLTREQVGKIQITDQVSYVALSRAIAHRAFPHLENILIKGKKQRMKLLS</sequence>
<accession>A0AB39DD79</accession>
<dbReference type="GO" id="GO:0016787">
    <property type="term" value="F:hydrolase activity"/>
    <property type="evidence" value="ECO:0007669"/>
    <property type="project" value="UniProtKB-KW"/>
</dbReference>
<dbReference type="EMBL" id="CP158265">
    <property type="protein sequence ID" value="XDJ78427.1"/>
    <property type="molecule type" value="Genomic_DNA"/>
</dbReference>
<evidence type="ECO:0000313" key="21">
    <source>
        <dbReference type="EMBL" id="XDJ85343.1"/>
    </source>
</evidence>
<evidence type="ECO:0000313" key="14">
    <source>
        <dbReference type="EMBL" id="XDJ55177.1"/>
    </source>
</evidence>
<dbReference type="PANTHER" id="PTHR47959:SF1">
    <property type="entry name" value="ATP-DEPENDENT RNA HELICASE DBPA"/>
    <property type="match status" value="1"/>
</dbReference>
<dbReference type="CDD" id="cd00268">
    <property type="entry name" value="DEADc"/>
    <property type="match status" value="1"/>
</dbReference>
<evidence type="ECO:0000313" key="11">
    <source>
        <dbReference type="EMBL" id="GAA0772575.1"/>
    </source>
</evidence>
<dbReference type="EC" id="3.6.4.13" evidence="13"/>
<keyword evidence="1 7" id="KW-0547">Nucleotide-binding</keyword>
<dbReference type="GeneID" id="93068193"/>
<evidence type="ECO:0000256" key="5">
    <source>
        <dbReference type="ARBA" id="ARBA00038437"/>
    </source>
</evidence>
<evidence type="ECO:0000313" key="26">
    <source>
        <dbReference type="EMBL" id="XDJ99675.1"/>
    </source>
</evidence>
<dbReference type="EMBL" id="CP158253">
    <property type="protein sequence ID" value="XDJ45599.1"/>
    <property type="molecule type" value="Genomic_DNA"/>
</dbReference>
<evidence type="ECO:0000256" key="3">
    <source>
        <dbReference type="ARBA" id="ARBA00022806"/>
    </source>
</evidence>
<evidence type="ECO:0000256" key="6">
    <source>
        <dbReference type="PROSITE-ProRule" id="PRU00552"/>
    </source>
</evidence>
<dbReference type="EMBL" id="CP158270">
    <property type="protein sequence ID" value="XDJ90095.1"/>
    <property type="molecule type" value="Genomic_DNA"/>
</dbReference>
<dbReference type="GO" id="GO:0003676">
    <property type="term" value="F:nucleic acid binding"/>
    <property type="evidence" value="ECO:0007669"/>
    <property type="project" value="InterPro"/>
</dbReference>
<evidence type="ECO:0000313" key="20">
    <source>
        <dbReference type="EMBL" id="XDJ78427.1"/>
    </source>
</evidence>
<dbReference type="SMART" id="SM00487">
    <property type="entry name" value="DEXDc"/>
    <property type="match status" value="1"/>
</dbReference>
<evidence type="ECO:0000256" key="7">
    <source>
        <dbReference type="RuleBase" id="RU000492"/>
    </source>
</evidence>
<dbReference type="EMBL" id="CP158258">
    <property type="protein sequence ID" value="XDJ58026.1"/>
    <property type="molecule type" value="Genomic_DNA"/>
</dbReference>
<dbReference type="EMBL" id="CP158268">
    <property type="protein sequence ID" value="XDJ85343.1"/>
    <property type="molecule type" value="Genomic_DNA"/>
</dbReference>
<dbReference type="EMBL" id="CP158273">
    <property type="protein sequence ID" value="XDJ97029.1"/>
    <property type="molecule type" value="Genomic_DNA"/>
</dbReference>
<reference evidence="11 27" key="1">
    <citation type="journal article" date="2019" name="Int. J. Syst. Evol. Microbiol.">
        <title>The Global Catalogue of Microorganisms (GCM) 10K type strain sequencing project: providing services to taxonomists for standard genome sequencing and annotation.</title>
        <authorList>
            <consortium name="The Broad Institute Genomics Platform"/>
            <consortium name="The Broad Institute Genome Sequencing Center for Infectious Disease"/>
            <person name="Wu L."/>
            <person name="Ma J."/>
        </authorList>
    </citation>
    <scope>NUCLEOTIDE SEQUENCE [LARGE SCALE GENOMIC DNA]</scope>
    <source>
        <strain evidence="11 27">JCM 15515</strain>
    </source>
</reference>
<evidence type="ECO:0000313" key="23">
    <source>
        <dbReference type="EMBL" id="XDJ90095.1"/>
    </source>
</evidence>
<comment type="similarity">
    <text evidence="5 7">Belongs to the DEAD box helicase family.</text>
</comment>
<dbReference type="EMBL" id="CP158271">
    <property type="protein sequence ID" value="XDJ93327.1"/>
    <property type="molecule type" value="Genomic_DNA"/>
</dbReference>
<evidence type="ECO:0000313" key="17">
    <source>
        <dbReference type="EMBL" id="XDJ64001.1"/>
    </source>
</evidence>
<evidence type="ECO:0000313" key="18">
    <source>
        <dbReference type="EMBL" id="XDJ67126.1"/>
    </source>
</evidence>
<feature type="domain" description="Helicase ATP-binding" evidence="8">
    <location>
        <begin position="35"/>
        <end position="206"/>
    </location>
</feature>
<evidence type="ECO:0000313" key="22">
    <source>
        <dbReference type="EMBL" id="XDJ88721.1"/>
    </source>
</evidence>
<dbReference type="PROSITE" id="PS51192">
    <property type="entry name" value="HELICASE_ATP_BIND_1"/>
    <property type="match status" value="1"/>
</dbReference>
<dbReference type="Pfam" id="PF00270">
    <property type="entry name" value="DEAD"/>
    <property type="match status" value="1"/>
</dbReference>
<dbReference type="InterPro" id="IPR012677">
    <property type="entry name" value="Nucleotide-bd_a/b_plait_sf"/>
</dbReference>
<dbReference type="EMBL" id="CP158263">
    <property type="protein sequence ID" value="XDJ73011.1"/>
    <property type="molecule type" value="Genomic_DNA"/>
</dbReference>
<feature type="domain" description="DEAD-box RNA helicase Q" evidence="10">
    <location>
        <begin position="4"/>
        <end position="32"/>
    </location>
</feature>
<evidence type="ECO:0000313" key="25">
    <source>
        <dbReference type="EMBL" id="XDJ97029.1"/>
    </source>
</evidence>
<reference evidence="11" key="2">
    <citation type="submission" date="2023-12" db="EMBL/GenBank/DDBJ databases">
        <authorList>
            <person name="Sun Q."/>
            <person name="Inoue M."/>
        </authorList>
    </citation>
    <scope>NUCLEOTIDE SEQUENCE</scope>
    <source>
        <strain evidence="11">JCM 15515</strain>
    </source>
</reference>
<evidence type="ECO:0000313" key="27">
    <source>
        <dbReference type="Proteomes" id="UP001500573"/>
    </source>
</evidence>
<dbReference type="EMBL" id="CP158256">
    <property type="protein sequence ID" value="XDJ52624.1"/>
    <property type="molecule type" value="Genomic_DNA"/>
</dbReference>